<keyword evidence="4" id="KW-1003">Cell membrane</keyword>
<keyword evidence="7" id="KW-0653">Protein transport</keyword>
<name>A0A1H4ME76_9PSED</name>
<sequence length="166" mass="18448">MKLPIASIPARNALTNPLRHRWQRLAKREQRALQALTVFAGLTSLYLLWQPQQQALAQAERRYTEETQLLHDLQQLPASTSSLPGPVISGDALPGLLARSSSQAGLNLERMDQEDEGRVNLSLEGPLNGLITWIDQLEQQHVSVLSFSIEVNKDAMASARLQLHSP</sequence>
<evidence type="ECO:0000256" key="5">
    <source>
        <dbReference type="ARBA" id="ARBA00022519"/>
    </source>
</evidence>
<keyword evidence="9" id="KW-0472">Membrane</keyword>
<reference evidence="11" key="1">
    <citation type="submission" date="2016-10" db="EMBL/GenBank/DDBJ databases">
        <authorList>
            <person name="Varghese N."/>
            <person name="Submissions S."/>
        </authorList>
    </citation>
    <scope>NUCLEOTIDE SEQUENCE [LARGE SCALE GENOMIC DNA]</scope>
    <source>
        <strain evidence="11">DSM 9751</strain>
    </source>
</reference>
<keyword evidence="11" id="KW-1185">Reference proteome</keyword>
<protein>
    <submittedName>
        <fullName evidence="10">General secretion pathway protein M</fullName>
    </submittedName>
</protein>
<dbReference type="EMBL" id="FNTJ01000001">
    <property type="protein sequence ID" value="SEB80662.1"/>
    <property type="molecule type" value="Genomic_DNA"/>
</dbReference>
<evidence type="ECO:0000256" key="4">
    <source>
        <dbReference type="ARBA" id="ARBA00022475"/>
    </source>
</evidence>
<dbReference type="AlphaFoldDB" id="A0A1H4ME76"/>
<evidence type="ECO:0000256" key="7">
    <source>
        <dbReference type="ARBA" id="ARBA00022927"/>
    </source>
</evidence>
<evidence type="ECO:0000256" key="6">
    <source>
        <dbReference type="ARBA" id="ARBA00022692"/>
    </source>
</evidence>
<proteinExistence type="inferred from homology"/>
<comment type="subcellular location">
    <subcellularLocation>
        <location evidence="1">Cell inner membrane</location>
        <topology evidence="1">Single-pass membrane protein</topology>
    </subcellularLocation>
</comment>
<keyword evidence="6" id="KW-0812">Transmembrane</keyword>
<dbReference type="RefSeq" id="WP_092313491.1">
    <property type="nucleotide sequence ID" value="NZ_FNTJ01000001.1"/>
</dbReference>
<comment type="similarity">
    <text evidence="2">Belongs to the GSP M family.</text>
</comment>
<gene>
    <name evidence="10" type="ORF">SAMN05216178_2328</name>
</gene>
<keyword evidence="3" id="KW-0813">Transport</keyword>
<evidence type="ECO:0000313" key="10">
    <source>
        <dbReference type="EMBL" id="SEB80662.1"/>
    </source>
</evidence>
<keyword evidence="5" id="KW-0997">Cell inner membrane</keyword>
<keyword evidence="8" id="KW-1133">Transmembrane helix</keyword>
<dbReference type="GO" id="GO:0015627">
    <property type="term" value="C:type II protein secretion system complex"/>
    <property type="evidence" value="ECO:0007669"/>
    <property type="project" value="InterPro"/>
</dbReference>
<dbReference type="GO" id="GO:0015628">
    <property type="term" value="P:protein secretion by the type II secretion system"/>
    <property type="evidence" value="ECO:0007669"/>
    <property type="project" value="InterPro"/>
</dbReference>
<dbReference type="InterPro" id="IPR007690">
    <property type="entry name" value="T2SS_GspM"/>
</dbReference>
<evidence type="ECO:0000313" key="11">
    <source>
        <dbReference type="Proteomes" id="UP000198982"/>
    </source>
</evidence>
<dbReference type="GO" id="GO:0005886">
    <property type="term" value="C:plasma membrane"/>
    <property type="evidence" value="ECO:0007669"/>
    <property type="project" value="UniProtKB-SubCell"/>
</dbReference>
<dbReference type="Pfam" id="PF04612">
    <property type="entry name" value="T2SSM"/>
    <property type="match status" value="1"/>
</dbReference>
<evidence type="ECO:0000256" key="1">
    <source>
        <dbReference type="ARBA" id="ARBA00004377"/>
    </source>
</evidence>
<dbReference type="Proteomes" id="UP000198982">
    <property type="component" value="Unassembled WGS sequence"/>
</dbReference>
<accession>A0A1H4ME76</accession>
<dbReference type="SUPFAM" id="SSF103054">
    <property type="entry name" value="General secretion pathway protein M, EpsM"/>
    <property type="match status" value="1"/>
</dbReference>
<dbReference type="Gene3D" id="3.30.1360.100">
    <property type="entry name" value="General secretion pathway protein M, EpsM"/>
    <property type="match status" value="1"/>
</dbReference>
<dbReference type="InterPro" id="IPR023229">
    <property type="entry name" value="T2SS_M_periplasmic_sf"/>
</dbReference>
<evidence type="ECO:0000256" key="8">
    <source>
        <dbReference type="ARBA" id="ARBA00022989"/>
    </source>
</evidence>
<evidence type="ECO:0000256" key="9">
    <source>
        <dbReference type="ARBA" id="ARBA00023136"/>
    </source>
</evidence>
<evidence type="ECO:0000256" key="2">
    <source>
        <dbReference type="ARBA" id="ARBA00010637"/>
    </source>
</evidence>
<organism evidence="10 11">
    <name type="scientific">Pseudomonas saponiphila</name>
    <dbReference type="NCBI Taxonomy" id="556534"/>
    <lineage>
        <taxon>Bacteria</taxon>
        <taxon>Pseudomonadati</taxon>
        <taxon>Pseudomonadota</taxon>
        <taxon>Gammaproteobacteria</taxon>
        <taxon>Pseudomonadales</taxon>
        <taxon>Pseudomonadaceae</taxon>
        <taxon>Pseudomonas</taxon>
    </lineage>
</organism>
<evidence type="ECO:0000256" key="3">
    <source>
        <dbReference type="ARBA" id="ARBA00022448"/>
    </source>
</evidence>